<keyword evidence="7" id="KW-0418">Kinase</keyword>
<dbReference type="SMART" id="SM00304">
    <property type="entry name" value="HAMP"/>
    <property type="match status" value="1"/>
</dbReference>
<feature type="domain" description="Histidine kinase" evidence="11">
    <location>
        <begin position="231"/>
        <end position="436"/>
    </location>
</feature>
<keyword evidence="8" id="KW-1133">Transmembrane helix</keyword>
<dbReference type="PANTHER" id="PTHR45436:SF5">
    <property type="entry name" value="SENSOR HISTIDINE KINASE TRCS"/>
    <property type="match status" value="1"/>
</dbReference>
<dbReference type="EC" id="2.7.13.3" evidence="3"/>
<feature type="domain" description="HAMP" evidence="12">
    <location>
        <begin position="170"/>
        <end position="223"/>
    </location>
</feature>
<dbReference type="InterPro" id="IPR050428">
    <property type="entry name" value="TCS_sensor_his_kinase"/>
</dbReference>
<dbReference type="PROSITE" id="PS50885">
    <property type="entry name" value="HAMP"/>
    <property type="match status" value="1"/>
</dbReference>
<evidence type="ECO:0000256" key="4">
    <source>
        <dbReference type="ARBA" id="ARBA00022553"/>
    </source>
</evidence>
<organism evidence="13 14">
    <name type="scientific">Sphaerisporangium rhizosphaerae</name>
    <dbReference type="NCBI Taxonomy" id="2269375"/>
    <lineage>
        <taxon>Bacteria</taxon>
        <taxon>Bacillati</taxon>
        <taxon>Actinomycetota</taxon>
        <taxon>Actinomycetes</taxon>
        <taxon>Streptosporangiales</taxon>
        <taxon>Streptosporangiaceae</taxon>
        <taxon>Sphaerisporangium</taxon>
    </lineage>
</organism>
<dbReference type="SUPFAM" id="SSF158472">
    <property type="entry name" value="HAMP domain-like"/>
    <property type="match status" value="1"/>
</dbReference>
<keyword evidence="10" id="KW-0472">Membrane</keyword>
<dbReference type="Gene3D" id="3.30.565.10">
    <property type="entry name" value="Histidine kinase-like ATPase, C-terminal domain"/>
    <property type="match status" value="1"/>
</dbReference>
<keyword evidence="14" id="KW-1185">Reference proteome</keyword>
<dbReference type="InterPro" id="IPR003660">
    <property type="entry name" value="HAMP_dom"/>
</dbReference>
<evidence type="ECO:0000259" key="11">
    <source>
        <dbReference type="PROSITE" id="PS50109"/>
    </source>
</evidence>
<sequence length="436" mass="46276">MIRRKLVAAATVTLAVALLTLTAGLYVVLSWRLESDADNVLRDRAAAAASTVTSSQGRPSVRETPYDEALDNGVWVFDAGGAKISGPAATGTVDQTARRLGGSVHTAFHDAGDDIRMYALPLRDEPYAVVVVALSRRPYEHAERTTLIGALGFDALVLAFGAWFVRRTVTQALRPVAQMTAQAARWSERDLDRRFDLGPPADELTGLAATLDRMLGRISAALRHEQRLTAEMAHELRTPLTRMRLETEIALRRDRPAAQYQNALRAVLDSADTMTTTLETLIGLAQQEINPTTGTTPVSDVAADAARTCRDQGREIDVDLSQAAGLVVGCDREVIARTLQPLLDNALRYSRTAISLRVTSSGSDVLFSVGDDGPGFHPGELHAVLTPGTQGHAASPGQGAGLGLALAGRLARSAGGGVTPRLSGDGGLVELRLPAA</sequence>
<gene>
    <name evidence="13" type="ORF">ACFQSB_21460</name>
</gene>
<dbReference type="Gene3D" id="1.10.287.130">
    <property type="match status" value="1"/>
</dbReference>
<dbReference type="InterPro" id="IPR003594">
    <property type="entry name" value="HATPase_dom"/>
</dbReference>
<name>A0ABW2P9U1_9ACTN</name>
<dbReference type="InterPro" id="IPR036890">
    <property type="entry name" value="HATPase_C_sf"/>
</dbReference>
<dbReference type="SUPFAM" id="SSF47384">
    <property type="entry name" value="Homodimeric domain of signal transducing histidine kinase"/>
    <property type="match status" value="1"/>
</dbReference>
<dbReference type="Gene3D" id="6.10.340.10">
    <property type="match status" value="1"/>
</dbReference>
<dbReference type="PANTHER" id="PTHR45436">
    <property type="entry name" value="SENSOR HISTIDINE KINASE YKOH"/>
    <property type="match status" value="1"/>
</dbReference>
<dbReference type="Pfam" id="PF00512">
    <property type="entry name" value="HisKA"/>
    <property type="match status" value="1"/>
</dbReference>
<dbReference type="SMART" id="SM00387">
    <property type="entry name" value="HATPase_c"/>
    <property type="match status" value="1"/>
</dbReference>
<protein>
    <recommendedName>
        <fullName evidence="3">histidine kinase</fullName>
        <ecNumber evidence="3">2.7.13.3</ecNumber>
    </recommendedName>
</protein>
<evidence type="ECO:0000256" key="9">
    <source>
        <dbReference type="ARBA" id="ARBA00023012"/>
    </source>
</evidence>
<dbReference type="RefSeq" id="WP_380828633.1">
    <property type="nucleotide sequence ID" value="NZ_JBHTCG010000014.1"/>
</dbReference>
<dbReference type="Pfam" id="PF02518">
    <property type="entry name" value="HATPase_c"/>
    <property type="match status" value="1"/>
</dbReference>
<evidence type="ECO:0000256" key="6">
    <source>
        <dbReference type="ARBA" id="ARBA00022692"/>
    </source>
</evidence>
<keyword evidence="9" id="KW-0902">Two-component regulatory system</keyword>
<comment type="subcellular location">
    <subcellularLocation>
        <location evidence="2">Cell membrane</location>
    </subcellularLocation>
</comment>
<keyword evidence="4" id="KW-0597">Phosphoprotein</keyword>
<dbReference type="EMBL" id="JBHTCG010000014">
    <property type="protein sequence ID" value="MFC7384795.1"/>
    <property type="molecule type" value="Genomic_DNA"/>
</dbReference>
<evidence type="ECO:0000256" key="1">
    <source>
        <dbReference type="ARBA" id="ARBA00000085"/>
    </source>
</evidence>
<dbReference type="SUPFAM" id="SSF55874">
    <property type="entry name" value="ATPase domain of HSP90 chaperone/DNA topoisomerase II/histidine kinase"/>
    <property type="match status" value="1"/>
</dbReference>
<evidence type="ECO:0000313" key="13">
    <source>
        <dbReference type="EMBL" id="MFC7384795.1"/>
    </source>
</evidence>
<keyword evidence="13" id="KW-0067">ATP-binding</keyword>
<dbReference type="CDD" id="cd06225">
    <property type="entry name" value="HAMP"/>
    <property type="match status" value="1"/>
</dbReference>
<dbReference type="Pfam" id="PF00672">
    <property type="entry name" value="HAMP"/>
    <property type="match status" value="1"/>
</dbReference>
<evidence type="ECO:0000256" key="2">
    <source>
        <dbReference type="ARBA" id="ARBA00004236"/>
    </source>
</evidence>
<keyword evidence="5" id="KW-0808">Transferase</keyword>
<dbReference type="GO" id="GO:0005524">
    <property type="term" value="F:ATP binding"/>
    <property type="evidence" value="ECO:0007669"/>
    <property type="project" value="UniProtKB-KW"/>
</dbReference>
<keyword evidence="13" id="KW-0547">Nucleotide-binding</keyword>
<accession>A0ABW2P9U1</accession>
<keyword evidence="6" id="KW-0812">Transmembrane</keyword>
<dbReference type="Proteomes" id="UP001596496">
    <property type="component" value="Unassembled WGS sequence"/>
</dbReference>
<evidence type="ECO:0000256" key="5">
    <source>
        <dbReference type="ARBA" id="ARBA00022679"/>
    </source>
</evidence>
<dbReference type="PRINTS" id="PR00344">
    <property type="entry name" value="BCTRLSENSOR"/>
</dbReference>
<proteinExistence type="predicted"/>
<comment type="catalytic activity">
    <reaction evidence="1">
        <text>ATP + protein L-histidine = ADP + protein N-phospho-L-histidine.</text>
        <dbReference type="EC" id="2.7.13.3"/>
    </reaction>
</comment>
<reference evidence="14" key="1">
    <citation type="journal article" date="2019" name="Int. J. Syst. Evol. Microbiol.">
        <title>The Global Catalogue of Microorganisms (GCM) 10K type strain sequencing project: providing services to taxonomists for standard genome sequencing and annotation.</title>
        <authorList>
            <consortium name="The Broad Institute Genomics Platform"/>
            <consortium name="The Broad Institute Genome Sequencing Center for Infectious Disease"/>
            <person name="Wu L."/>
            <person name="Ma J."/>
        </authorList>
    </citation>
    <scope>NUCLEOTIDE SEQUENCE [LARGE SCALE GENOMIC DNA]</scope>
    <source>
        <strain evidence="14">CECT 7649</strain>
    </source>
</reference>
<evidence type="ECO:0000259" key="12">
    <source>
        <dbReference type="PROSITE" id="PS50885"/>
    </source>
</evidence>
<evidence type="ECO:0000256" key="8">
    <source>
        <dbReference type="ARBA" id="ARBA00022989"/>
    </source>
</evidence>
<dbReference type="SMART" id="SM00388">
    <property type="entry name" value="HisKA"/>
    <property type="match status" value="1"/>
</dbReference>
<dbReference type="InterPro" id="IPR004358">
    <property type="entry name" value="Sig_transdc_His_kin-like_C"/>
</dbReference>
<evidence type="ECO:0000256" key="10">
    <source>
        <dbReference type="ARBA" id="ARBA00023136"/>
    </source>
</evidence>
<dbReference type="InterPro" id="IPR005467">
    <property type="entry name" value="His_kinase_dom"/>
</dbReference>
<evidence type="ECO:0000256" key="3">
    <source>
        <dbReference type="ARBA" id="ARBA00012438"/>
    </source>
</evidence>
<dbReference type="CDD" id="cd00082">
    <property type="entry name" value="HisKA"/>
    <property type="match status" value="1"/>
</dbReference>
<comment type="caution">
    <text evidence="13">The sequence shown here is derived from an EMBL/GenBank/DDBJ whole genome shotgun (WGS) entry which is preliminary data.</text>
</comment>
<dbReference type="PROSITE" id="PS50109">
    <property type="entry name" value="HIS_KIN"/>
    <property type="match status" value="1"/>
</dbReference>
<evidence type="ECO:0000256" key="7">
    <source>
        <dbReference type="ARBA" id="ARBA00022777"/>
    </source>
</evidence>
<dbReference type="InterPro" id="IPR003661">
    <property type="entry name" value="HisK_dim/P_dom"/>
</dbReference>
<evidence type="ECO:0000313" key="14">
    <source>
        <dbReference type="Proteomes" id="UP001596496"/>
    </source>
</evidence>
<dbReference type="InterPro" id="IPR036097">
    <property type="entry name" value="HisK_dim/P_sf"/>
</dbReference>